<dbReference type="Pfam" id="PF02798">
    <property type="entry name" value="GST_N"/>
    <property type="match status" value="1"/>
</dbReference>
<dbReference type="Proteomes" id="UP000005239">
    <property type="component" value="Unassembled WGS sequence"/>
</dbReference>
<accession>A0A8R1U7E6</accession>
<dbReference type="CDD" id="cd03039">
    <property type="entry name" value="GST_N_Sigma_like"/>
    <property type="match status" value="1"/>
</dbReference>
<dbReference type="CDD" id="cd03192">
    <property type="entry name" value="GST_C_Sigma_like"/>
    <property type="match status" value="1"/>
</dbReference>
<dbReference type="PANTHER" id="PTHR11571">
    <property type="entry name" value="GLUTATHIONE S-TRANSFERASE"/>
    <property type="match status" value="1"/>
</dbReference>
<dbReference type="InterPro" id="IPR004045">
    <property type="entry name" value="Glutathione_S-Trfase_N"/>
</dbReference>
<dbReference type="SUPFAM" id="SSF52833">
    <property type="entry name" value="Thioredoxin-like"/>
    <property type="match status" value="1"/>
</dbReference>
<name>A0A454Y0H5_PRIPA</name>
<dbReference type="OrthoDB" id="414243at2759"/>
<dbReference type="SFLD" id="SFLDS00019">
    <property type="entry name" value="Glutathione_Transferase_(cytos"/>
    <property type="match status" value="1"/>
</dbReference>
<dbReference type="OMA" id="EVRPYFM"/>
<dbReference type="FunFam" id="1.20.1050.10:FF:000044">
    <property type="entry name" value="Glutathione S-transferase"/>
    <property type="match status" value="1"/>
</dbReference>
<dbReference type="InterPro" id="IPR050213">
    <property type="entry name" value="GST_superfamily"/>
</dbReference>
<dbReference type="PANTHER" id="PTHR11571:SF256">
    <property type="entry name" value="GST C-TERMINAL DOMAIN-CONTAINING PROTEIN-RELATED"/>
    <property type="match status" value="1"/>
</dbReference>
<dbReference type="GO" id="GO:0006749">
    <property type="term" value="P:glutathione metabolic process"/>
    <property type="evidence" value="ECO:0000318"/>
    <property type="project" value="GO_Central"/>
</dbReference>
<reference evidence="2" key="1">
    <citation type="journal article" date="2008" name="Nat. Genet.">
        <title>The Pristionchus pacificus genome provides a unique perspective on nematode lifestyle and parasitism.</title>
        <authorList>
            <person name="Dieterich C."/>
            <person name="Clifton S.W."/>
            <person name="Schuster L.N."/>
            <person name="Chinwalla A."/>
            <person name="Delehaunty K."/>
            <person name="Dinkelacker I."/>
            <person name="Fulton L."/>
            <person name="Fulton R."/>
            <person name="Godfrey J."/>
            <person name="Minx P."/>
            <person name="Mitreva M."/>
            <person name="Roeseler W."/>
            <person name="Tian H."/>
            <person name="Witte H."/>
            <person name="Yang S.P."/>
            <person name="Wilson R.K."/>
            <person name="Sommer R.J."/>
        </authorList>
    </citation>
    <scope>NUCLEOTIDE SEQUENCE [LARGE SCALE GENOMIC DNA]</scope>
    <source>
        <strain evidence="2">PS312</strain>
    </source>
</reference>
<dbReference type="Gene3D" id="3.40.30.10">
    <property type="entry name" value="Glutaredoxin"/>
    <property type="match status" value="1"/>
</dbReference>
<dbReference type="FunFam" id="3.40.30.10:FF:000189">
    <property type="entry name" value="Glutathione S-Transferase"/>
    <property type="match status" value="1"/>
</dbReference>
<dbReference type="AlphaFoldDB" id="A0A454Y0H5"/>
<accession>A0A454Y0H5</accession>
<keyword evidence="2" id="KW-1185">Reference proteome</keyword>
<dbReference type="InterPro" id="IPR040079">
    <property type="entry name" value="Glutathione_S-Trfase"/>
</dbReference>
<sequence length="203" mass="23054">MPEYKLHYFGIRGLGEVPRQIFALAEVKFENVAVTREEWPEFKKKTPFGQMPLLEVDGKFIPQSFAIARYIATAHGLAGKTPFEAAWVDALADQWKDFQNDFKKYWYPKLGFGEGDLDALKIEHGIPARDKFFPLITKQLKSHSSGFLVGDGVTWVDVLVANATADLEEKDAGFLADYPEVIAHQKKIHALPALKKWIETRPY</sequence>
<dbReference type="SFLD" id="SFLDG00363">
    <property type="entry name" value="AMPS_(cytGST):_Alpha-__Mu-__Pi"/>
    <property type="match status" value="1"/>
</dbReference>
<dbReference type="PROSITE" id="PS50405">
    <property type="entry name" value="GST_CTER"/>
    <property type="match status" value="1"/>
</dbReference>
<dbReference type="EnsemblMetazoa" id="PPA09811.1">
    <property type="protein sequence ID" value="PPA09811.1"/>
    <property type="gene ID" value="WBGene00099365"/>
</dbReference>
<dbReference type="PROSITE" id="PS50404">
    <property type="entry name" value="GST_NTER"/>
    <property type="match status" value="1"/>
</dbReference>
<dbReference type="InterPro" id="IPR004046">
    <property type="entry name" value="GST_C"/>
</dbReference>
<evidence type="ECO:0000313" key="1">
    <source>
        <dbReference type="EnsemblMetazoa" id="PPA09811.1"/>
    </source>
</evidence>
<reference evidence="1" key="2">
    <citation type="submission" date="2022-06" db="UniProtKB">
        <authorList>
            <consortium name="EnsemblMetazoa"/>
        </authorList>
    </citation>
    <scope>IDENTIFICATION</scope>
    <source>
        <strain evidence="1">PS312</strain>
    </source>
</reference>
<dbReference type="Gene3D" id="1.20.1050.10">
    <property type="match status" value="1"/>
</dbReference>
<protein>
    <submittedName>
        <fullName evidence="1">Gst-8</fullName>
    </submittedName>
</protein>
<dbReference type="InterPro" id="IPR036282">
    <property type="entry name" value="Glutathione-S-Trfase_C_sf"/>
</dbReference>
<organism evidence="1 2">
    <name type="scientific">Pristionchus pacificus</name>
    <name type="common">Parasitic nematode worm</name>
    <dbReference type="NCBI Taxonomy" id="54126"/>
    <lineage>
        <taxon>Eukaryota</taxon>
        <taxon>Metazoa</taxon>
        <taxon>Ecdysozoa</taxon>
        <taxon>Nematoda</taxon>
        <taxon>Chromadorea</taxon>
        <taxon>Rhabditida</taxon>
        <taxon>Rhabditina</taxon>
        <taxon>Diplogasteromorpha</taxon>
        <taxon>Diplogasteroidea</taxon>
        <taxon>Neodiplogasteridae</taxon>
        <taxon>Pristionchus</taxon>
    </lineage>
</organism>
<proteinExistence type="predicted"/>
<dbReference type="SUPFAM" id="SSF47616">
    <property type="entry name" value="GST C-terminal domain-like"/>
    <property type="match status" value="1"/>
</dbReference>
<dbReference type="InterPro" id="IPR036249">
    <property type="entry name" value="Thioredoxin-like_sf"/>
</dbReference>
<dbReference type="GO" id="GO:0004364">
    <property type="term" value="F:glutathione transferase activity"/>
    <property type="evidence" value="ECO:0000318"/>
    <property type="project" value="GO_Central"/>
</dbReference>
<dbReference type="InterPro" id="IPR010987">
    <property type="entry name" value="Glutathione-S-Trfase_C-like"/>
</dbReference>
<dbReference type="SFLD" id="SFLDG01205">
    <property type="entry name" value="AMPS.1"/>
    <property type="match status" value="1"/>
</dbReference>
<evidence type="ECO:0000313" key="2">
    <source>
        <dbReference type="Proteomes" id="UP000005239"/>
    </source>
</evidence>
<gene>
    <name evidence="1" type="primary">WBGene00099365</name>
</gene>
<dbReference type="Pfam" id="PF14497">
    <property type="entry name" value="GST_C_3"/>
    <property type="match status" value="1"/>
</dbReference>